<gene>
    <name evidence="2" type="ORF">GJQ57_22480</name>
</gene>
<keyword evidence="1" id="KW-0472">Membrane</keyword>
<feature type="transmembrane region" description="Helical" evidence="1">
    <location>
        <begin position="104"/>
        <end position="123"/>
    </location>
</feature>
<evidence type="ECO:0000313" key="3">
    <source>
        <dbReference type="Proteomes" id="UP000441032"/>
    </source>
</evidence>
<dbReference type="Proteomes" id="UP000441032">
    <property type="component" value="Unassembled WGS sequence"/>
</dbReference>
<dbReference type="InterPro" id="IPR014591">
    <property type="entry name" value="UCP034455"/>
</dbReference>
<keyword evidence="1" id="KW-0812">Transmembrane</keyword>
<proteinExistence type="predicted"/>
<protein>
    <submittedName>
        <fullName evidence="2">DUF2127 domain-containing protein</fullName>
    </submittedName>
</protein>
<dbReference type="AlphaFoldDB" id="A0A7X2LD50"/>
<feature type="transmembrane region" description="Helical" evidence="1">
    <location>
        <begin position="80"/>
        <end position="97"/>
    </location>
</feature>
<comment type="caution">
    <text evidence="2">The sequence shown here is derived from an EMBL/GenBank/DDBJ whole genome shotgun (WGS) entry which is preliminary data.</text>
</comment>
<feature type="transmembrane region" description="Helical" evidence="1">
    <location>
        <begin position="12"/>
        <end position="37"/>
    </location>
</feature>
<accession>A0A7X2LD50</accession>
<dbReference type="InterPro" id="IPR021125">
    <property type="entry name" value="DUF2127"/>
</dbReference>
<dbReference type="Pfam" id="PF09900">
    <property type="entry name" value="DUF2127"/>
    <property type="match status" value="1"/>
</dbReference>
<reference evidence="2 3" key="1">
    <citation type="submission" date="2019-11" db="EMBL/GenBank/DDBJ databases">
        <title>Phenotypic characterization of an OXA-22 and OXA-60 co-producing Ralstonia pickettii clinical strain.</title>
        <authorList>
            <person name="He F."/>
        </authorList>
    </citation>
    <scope>NUCLEOTIDE SEQUENCE [LARGE SCALE GENOMIC DNA]</scope>
    <source>
        <strain evidence="2 3">PSLESD1</strain>
    </source>
</reference>
<evidence type="ECO:0000313" key="2">
    <source>
        <dbReference type="EMBL" id="MRT01421.1"/>
    </source>
</evidence>
<dbReference type="EMBL" id="WJYN01000013">
    <property type="protein sequence ID" value="MRT01421.1"/>
    <property type="molecule type" value="Genomic_DNA"/>
</dbReference>
<keyword evidence="1" id="KW-1133">Transmembrane helix</keyword>
<feature type="transmembrane region" description="Helical" evidence="1">
    <location>
        <begin position="129"/>
        <end position="148"/>
    </location>
</feature>
<sequence>MKLFDEKNLHVAFEVSLALKGAFAAAEIAAGLLTYLVTPQFVFDLVWTITRTELTEDPRDFVATHLLHAAQNLSVSSQRFAAFYLLSHGVVKLWLIIGLWRERLAYYPAAIAVFGLFITYQMYRYSFTRSPLLLLITILDGVVIWLTWTEYRHLRRTLRAGRK</sequence>
<organism evidence="2 3">
    <name type="scientific">Ralstonia pickettii</name>
    <name type="common">Burkholderia pickettii</name>
    <dbReference type="NCBI Taxonomy" id="329"/>
    <lineage>
        <taxon>Bacteria</taxon>
        <taxon>Pseudomonadati</taxon>
        <taxon>Pseudomonadota</taxon>
        <taxon>Betaproteobacteria</taxon>
        <taxon>Burkholderiales</taxon>
        <taxon>Burkholderiaceae</taxon>
        <taxon>Ralstonia</taxon>
    </lineage>
</organism>
<dbReference type="PIRSF" id="PIRSF034455">
    <property type="entry name" value="UCP034455"/>
    <property type="match status" value="1"/>
</dbReference>
<evidence type="ECO:0000256" key="1">
    <source>
        <dbReference type="SAM" id="Phobius"/>
    </source>
</evidence>
<name>A0A7X2LD50_RALPI</name>
<dbReference type="RefSeq" id="WP_154208838.1">
    <property type="nucleotide sequence ID" value="NZ_WJYN01000013.1"/>
</dbReference>